<accession>A0A1H1T6R5</accession>
<dbReference type="EMBL" id="LT629772">
    <property type="protein sequence ID" value="SDS55854.1"/>
    <property type="molecule type" value="Genomic_DNA"/>
</dbReference>
<proteinExistence type="inferred from homology"/>
<dbReference type="GO" id="GO:0055085">
    <property type="term" value="P:transmembrane transport"/>
    <property type="evidence" value="ECO:0007669"/>
    <property type="project" value="InterPro"/>
</dbReference>
<evidence type="ECO:0000256" key="3">
    <source>
        <dbReference type="ARBA" id="ARBA00022475"/>
    </source>
</evidence>
<dbReference type="SUPFAM" id="SSF161098">
    <property type="entry name" value="MetI-like"/>
    <property type="match status" value="1"/>
</dbReference>
<dbReference type="CDD" id="cd06261">
    <property type="entry name" value="TM_PBP2"/>
    <property type="match status" value="1"/>
</dbReference>
<comment type="similarity">
    <text evidence="7">Belongs to the binding-protein-dependent transport system permease family.</text>
</comment>
<evidence type="ECO:0000256" key="2">
    <source>
        <dbReference type="ARBA" id="ARBA00022448"/>
    </source>
</evidence>
<keyword evidence="3" id="KW-1003">Cell membrane</keyword>
<keyword evidence="4 7" id="KW-0812">Transmembrane</keyword>
<evidence type="ECO:0000256" key="1">
    <source>
        <dbReference type="ARBA" id="ARBA00004651"/>
    </source>
</evidence>
<evidence type="ECO:0000256" key="6">
    <source>
        <dbReference type="ARBA" id="ARBA00023136"/>
    </source>
</evidence>
<organism evidence="9 10">
    <name type="scientific">Microlunatus soli</name>
    <dbReference type="NCBI Taxonomy" id="630515"/>
    <lineage>
        <taxon>Bacteria</taxon>
        <taxon>Bacillati</taxon>
        <taxon>Actinomycetota</taxon>
        <taxon>Actinomycetes</taxon>
        <taxon>Propionibacteriales</taxon>
        <taxon>Propionibacteriaceae</taxon>
        <taxon>Microlunatus</taxon>
    </lineage>
</organism>
<evidence type="ECO:0000256" key="7">
    <source>
        <dbReference type="RuleBase" id="RU363032"/>
    </source>
</evidence>
<dbReference type="Proteomes" id="UP000199103">
    <property type="component" value="Chromosome I"/>
</dbReference>
<protein>
    <submittedName>
        <fullName evidence="9">Raffinose/stachyose/melibiose transport system permease protein</fullName>
    </submittedName>
</protein>
<dbReference type="RefSeq" id="WP_091524578.1">
    <property type="nucleotide sequence ID" value="NZ_LT629772.1"/>
</dbReference>
<feature type="domain" description="ABC transmembrane type-1" evidence="8">
    <location>
        <begin position="57"/>
        <end position="248"/>
    </location>
</feature>
<evidence type="ECO:0000313" key="9">
    <source>
        <dbReference type="EMBL" id="SDS55854.1"/>
    </source>
</evidence>
<dbReference type="OrthoDB" id="9804439at2"/>
<keyword evidence="6 7" id="KW-0472">Membrane</keyword>
<dbReference type="PANTHER" id="PTHR43744:SF12">
    <property type="entry name" value="ABC TRANSPORTER PERMEASE PROTEIN MG189-RELATED"/>
    <property type="match status" value="1"/>
</dbReference>
<comment type="subcellular location">
    <subcellularLocation>
        <location evidence="1 7">Cell membrane</location>
        <topology evidence="1 7">Multi-pass membrane protein</topology>
    </subcellularLocation>
</comment>
<feature type="transmembrane region" description="Helical" evidence="7">
    <location>
        <begin position="169"/>
        <end position="194"/>
    </location>
</feature>
<dbReference type="PANTHER" id="PTHR43744">
    <property type="entry name" value="ABC TRANSPORTER PERMEASE PROTEIN MG189-RELATED-RELATED"/>
    <property type="match status" value="1"/>
</dbReference>
<evidence type="ECO:0000256" key="4">
    <source>
        <dbReference type="ARBA" id="ARBA00022692"/>
    </source>
</evidence>
<feature type="transmembrane region" description="Helical" evidence="7">
    <location>
        <begin position="92"/>
        <end position="113"/>
    </location>
</feature>
<name>A0A1H1T6R5_9ACTN</name>
<evidence type="ECO:0000259" key="8">
    <source>
        <dbReference type="PROSITE" id="PS50928"/>
    </source>
</evidence>
<feature type="transmembrane region" description="Helical" evidence="7">
    <location>
        <begin position="56"/>
        <end position="80"/>
    </location>
</feature>
<evidence type="ECO:0000313" key="10">
    <source>
        <dbReference type="Proteomes" id="UP000199103"/>
    </source>
</evidence>
<gene>
    <name evidence="9" type="ORF">SAMN04489812_2277</name>
</gene>
<dbReference type="Pfam" id="PF00528">
    <property type="entry name" value="BPD_transp_1"/>
    <property type="match status" value="1"/>
</dbReference>
<keyword evidence="2 7" id="KW-0813">Transport</keyword>
<dbReference type="PROSITE" id="PS50928">
    <property type="entry name" value="ABC_TM1"/>
    <property type="match status" value="1"/>
</dbReference>
<feature type="transmembrane region" description="Helical" evidence="7">
    <location>
        <begin position="125"/>
        <end position="148"/>
    </location>
</feature>
<sequence length="262" mass="28964">MFEFRTRRSKIILQLLITLLILPFAFPLVVMVKGSLAGQGWQNYRAVLAVPGFARFFLNSAIIAAAVIVLVYLVTMLAAFGFAKLHLRGREIYFWLLLACLTLPEVVLLTPLFTTATAFGLYNTYLAVILPLAALQVPFAVLLTRTFINGLPDEMFEAARVDGANTLHTFIHLVIPLTRPIAAAVLIFTLVGAWNDYLMPLVFLQDPSMQTITLVPQFFIGQFSNDQTKVLASAVLTAIPEVVAYLCLQRLFERGLSAGAIK</sequence>
<evidence type="ECO:0000256" key="5">
    <source>
        <dbReference type="ARBA" id="ARBA00022989"/>
    </source>
</evidence>
<feature type="transmembrane region" description="Helical" evidence="7">
    <location>
        <begin position="230"/>
        <end position="248"/>
    </location>
</feature>
<dbReference type="Gene3D" id="1.10.3720.10">
    <property type="entry name" value="MetI-like"/>
    <property type="match status" value="1"/>
</dbReference>
<reference evidence="9 10" key="1">
    <citation type="submission" date="2016-10" db="EMBL/GenBank/DDBJ databases">
        <authorList>
            <person name="de Groot N.N."/>
        </authorList>
    </citation>
    <scope>NUCLEOTIDE SEQUENCE [LARGE SCALE GENOMIC DNA]</scope>
    <source>
        <strain evidence="9 10">DSM 21800</strain>
    </source>
</reference>
<dbReference type="STRING" id="630515.SAMN04489812_2277"/>
<dbReference type="AlphaFoldDB" id="A0A1H1T6R5"/>
<keyword evidence="10" id="KW-1185">Reference proteome</keyword>
<feature type="transmembrane region" description="Helical" evidence="7">
    <location>
        <begin position="12"/>
        <end position="36"/>
    </location>
</feature>
<dbReference type="InterPro" id="IPR000515">
    <property type="entry name" value="MetI-like"/>
</dbReference>
<dbReference type="GO" id="GO:0005886">
    <property type="term" value="C:plasma membrane"/>
    <property type="evidence" value="ECO:0007669"/>
    <property type="project" value="UniProtKB-SubCell"/>
</dbReference>
<keyword evidence="5 7" id="KW-1133">Transmembrane helix</keyword>
<dbReference type="InterPro" id="IPR035906">
    <property type="entry name" value="MetI-like_sf"/>
</dbReference>